<dbReference type="InterPro" id="IPR037259">
    <property type="entry name" value="BRK_sf"/>
</dbReference>
<keyword evidence="2" id="KW-0479">Metal-binding</keyword>
<dbReference type="InterPro" id="IPR019786">
    <property type="entry name" value="Zinc_finger_PHD-type_CS"/>
</dbReference>
<organism evidence="12">
    <name type="scientific">Cacopsylla melanoneura</name>
    <dbReference type="NCBI Taxonomy" id="428564"/>
    <lineage>
        <taxon>Eukaryota</taxon>
        <taxon>Metazoa</taxon>
        <taxon>Ecdysozoa</taxon>
        <taxon>Arthropoda</taxon>
        <taxon>Hexapoda</taxon>
        <taxon>Insecta</taxon>
        <taxon>Pterygota</taxon>
        <taxon>Neoptera</taxon>
        <taxon>Paraneoptera</taxon>
        <taxon>Hemiptera</taxon>
        <taxon>Sternorrhyncha</taxon>
        <taxon>Psylloidea</taxon>
        <taxon>Psyllidae</taxon>
        <taxon>Psyllinae</taxon>
        <taxon>Cacopsylla</taxon>
    </lineage>
</organism>
<feature type="region of interest" description="Disordered" evidence="9">
    <location>
        <begin position="1478"/>
        <end position="1698"/>
    </location>
</feature>
<feature type="compositionally biased region" description="Low complexity" evidence="9">
    <location>
        <begin position="267"/>
        <end position="285"/>
    </location>
</feature>
<evidence type="ECO:0000256" key="1">
    <source>
        <dbReference type="ARBA" id="ARBA00004123"/>
    </source>
</evidence>
<feature type="compositionally biased region" description="Pro residues" evidence="9">
    <location>
        <begin position="488"/>
        <end position="501"/>
    </location>
</feature>
<dbReference type="PANTHER" id="PTHR46174">
    <property type="entry name" value="CXXC-TYPE ZINC FINGER PROTEIN 1"/>
    <property type="match status" value="1"/>
</dbReference>
<dbReference type="Gene3D" id="3.30.40.10">
    <property type="entry name" value="Zinc/RING finger domain, C3HC4 (zinc finger)"/>
    <property type="match status" value="1"/>
</dbReference>
<keyword evidence="3 8" id="KW-0863">Zinc-finger</keyword>
<evidence type="ECO:0000259" key="10">
    <source>
        <dbReference type="PROSITE" id="PS50016"/>
    </source>
</evidence>
<feature type="compositionally biased region" description="Basic and acidic residues" evidence="9">
    <location>
        <begin position="1621"/>
        <end position="1646"/>
    </location>
</feature>
<evidence type="ECO:0000256" key="6">
    <source>
        <dbReference type="ARBA" id="ARBA00023163"/>
    </source>
</evidence>
<feature type="compositionally biased region" description="Basic and acidic residues" evidence="9">
    <location>
        <begin position="1308"/>
        <end position="1335"/>
    </location>
</feature>
<dbReference type="EMBL" id="HBUF01152360">
    <property type="protein sequence ID" value="CAG6648497.1"/>
    <property type="molecule type" value="Transcribed_RNA"/>
</dbReference>
<feature type="compositionally biased region" description="Low complexity" evidence="9">
    <location>
        <begin position="1520"/>
        <end position="1542"/>
    </location>
</feature>
<proteinExistence type="predicted"/>
<feature type="compositionally biased region" description="Basic and acidic residues" evidence="9">
    <location>
        <begin position="1553"/>
        <end position="1563"/>
    </location>
</feature>
<feature type="compositionally biased region" description="Acidic residues" evidence="9">
    <location>
        <begin position="822"/>
        <end position="839"/>
    </location>
</feature>
<protein>
    <submittedName>
        <fullName evidence="12">PHD finger protein 3</fullName>
    </submittedName>
</protein>
<dbReference type="GO" id="GO:0048188">
    <property type="term" value="C:Set1C/COMPASS complex"/>
    <property type="evidence" value="ECO:0007669"/>
    <property type="project" value="InterPro"/>
</dbReference>
<dbReference type="PROSITE" id="PS50016">
    <property type="entry name" value="ZF_PHD_2"/>
    <property type="match status" value="1"/>
</dbReference>
<dbReference type="SMART" id="SM00249">
    <property type="entry name" value="PHD"/>
    <property type="match status" value="1"/>
</dbReference>
<evidence type="ECO:0000256" key="5">
    <source>
        <dbReference type="ARBA" id="ARBA00023015"/>
    </source>
</evidence>
<feature type="region of interest" description="Disordered" evidence="9">
    <location>
        <begin position="1047"/>
        <end position="1072"/>
    </location>
</feature>
<keyword evidence="4" id="KW-0862">Zinc</keyword>
<feature type="compositionally biased region" description="Basic and acidic residues" evidence="9">
    <location>
        <begin position="781"/>
        <end position="791"/>
    </location>
</feature>
<feature type="compositionally biased region" description="Low complexity" evidence="9">
    <location>
        <begin position="771"/>
        <end position="780"/>
    </location>
</feature>
<keyword evidence="5" id="KW-0805">Transcription regulation</keyword>
<feature type="compositionally biased region" description="Polar residues" evidence="9">
    <location>
        <begin position="1207"/>
        <end position="1217"/>
    </location>
</feature>
<evidence type="ECO:0000256" key="9">
    <source>
        <dbReference type="SAM" id="MobiDB-lite"/>
    </source>
</evidence>
<dbReference type="Gene3D" id="1.10.472.30">
    <property type="entry name" value="Transcription elongation factor S-II, central domain"/>
    <property type="match status" value="1"/>
</dbReference>
<evidence type="ECO:0000259" key="11">
    <source>
        <dbReference type="PROSITE" id="PS51321"/>
    </source>
</evidence>
<dbReference type="PROSITE" id="PS51321">
    <property type="entry name" value="TFIIS_CENTRAL"/>
    <property type="match status" value="1"/>
</dbReference>
<dbReference type="InterPro" id="IPR013083">
    <property type="entry name" value="Znf_RING/FYVE/PHD"/>
</dbReference>
<dbReference type="GO" id="GO:0008270">
    <property type="term" value="F:zinc ion binding"/>
    <property type="evidence" value="ECO:0007669"/>
    <property type="project" value="UniProtKB-KW"/>
</dbReference>
<comment type="subcellular location">
    <subcellularLocation>
        <location evidence="1">Nucleus</location>
    </subcellularLocation>
</comment>
<sequence length="1698" mass="182449">MESFSSCSKLIELTDAHKTEDDTLIIIVNEDGTISVDPSTLQKLLASQPNQNSRLSVVSVDSATYDDPPKVETSADAVENSGSVSQIPTTSSSVTGNIQAPSDYPLVDPFVDMDQEELQKLELALKSEKGRQILGENVAAMLDMLNKEGETHIAEGTHILSQNIHNDHCYSASTTKSMPTTPTKATTQTAGPKTIAVKTQNLKVVQETPGQDKKLPVLKQTTLGTQFRLVQSLGGVSQLILHKDGKPTILQRAAAPPAATVTSTSKPITPSNKTSNTTITSSSSNVEEEMVKAMESISTAPTGTTPGGGSERKTVLRSHPPSPAAIVRATATPAPTPPPQLPPSKYPRRENRRPPAHLVNEAFETPLAPPPTASTGQTISTPPPPTPASSRRPTPTATPTSDVNVPQSNLSPAEQKISALDLLESIHAAVDMDIGGTQSSDEDEEEEDDDIEEFTIDTSVVGVGSQDKLFDSPVKQPPPSPSVTSLTKPPPFNLSPAPPTEANPSPDTTKPSVELETVAMLPEMPHHPATEFFNVDNIEPTIGIGMELSTDHLTHTITPTTLTLPHTTTQTLPHTTSLTLPHTTTQPGLGVNSSLPSMMMVLPSSSSHHQQQMMMMESPISSTVMTTGLLPSEQDVSESVGSHLTRSTGVSSLSTPITILHSTTPSSGPSSTPPAQHSTIASSISHASSIIAHPPARSPAASVVAPDSTTHPEIVATGVESTTPVTAVLPPTVKHVRKQVIPTTSASGVPATLSKAVSSDPSLVKAAAAVAGKKATTATGGRRDSVNRKSPDAAAAVDKKRRSSESSRGRKSTDSSVPATLVDDDDDMPEEDDASWNSEDDPDRLWCICQKPHNNRFMICCDSCDSWFHGKCVGITKAMGNQMEERGIEWRCPTCKEKLKTGGEVTASSSAAPALVKATPPQLSANRKAGGLVGSPNRKSATARKPRPEPAHDPLKKIHTASVQCVVCNKLDALQGSMYCSDACIQTHVTESLARIGTYKQDTHLIVFERKTGNILSGINAPTASSVRPWIQANPSYQVMAPSKLPTSQFYNKPGSGPAKPQGKPVKPSPAQKLNQQLMKANQEGLKELMKPVILTKQVKPGDGSSTTPGSKIKVVKLVRTPISGDKLKQELITKHLVPASSTAQSQQGSTTVSSSSSNVKIIQLPTSATGGTKIVQLVKVPVHKPGTPNARLAHPGTPNARITHPGTPTASSSTKMITIVPAHHQTPVQPPGKKGKLDSAGSGKKEEASNSKKETPSSSSSSSGSKKEPLSGSKKDSSAKTPAKKEVAKKLEKRDSTGGGSGGASKRHSEDYHSKEKADKERRLEKEKEKGRESEVMALREKLRKRLSETLYARVKEDESLKLTEDEVVSLCTDIEEELFLLFNKDTGMKYKSKYRSIEFNVKDPKNLSLFHNIAEKIISPHQLVRLTPDEMASQELAQWREREAKHQLEMIKKNELENMSLAKTIVMKSHKGEEIIESEKSSLQTLDSESSIIPESASTKKQSLLDELKSSLEKDKSSSSSKKSSSSGSHSKSSSSSSRSKSSKKHRSRSRSRDRDRDSRSSRHSSRSKHKHHSSRDKERDRRSSSASSTHHKSSRSPTSREHKSRSDRKSRSPSSLSSREKERRSLTPEEKPEKDPNEVRIIMDDPLPLAIVSDPLPPPPIESYSPPEEDLELQQPTSTVSIDTPPPPRDTTDRV</sequence>
<dbReference type="GO" id="GO:0045893">
    <property type="term" value="P:positive regulation of DNA-templated transcription"/>
    <property type="evidence" value="ECO:0007669"/>
    <property type="project" value="TreeGrafter"/>
</dbReference>
<feature type="domain" description="TFIIS central" evidence="11">
    <location>
        <begin position="1344"/>
        <end position="1461"/>
    </location>
</feature>
<feature type="region of interest" description="Disordered" evidence="9">
    <location>
        <begin position="254"/>
        <end position="352"/>
    </location>
</feature>
<evidence type="ECO:0000256" key="7">
    <source>
        <dbReference type="ARBA" id="ARBA00023242"/>
    </source>
</evidence>
<evidence type="ECO:0000313" key="12">
    <source>
        <dbReference type="EMBL" id="CAG6648497.1"/>
    </source>
</evidence>
<dbReference type="Pfam" id="PF07500">
    <property type="entry name" value="TFIIS_M"/>
    <property type="match status" value="1"/>
</dbReference>
<dbReference type="SUPFAM" id="SSF57903">
    <property type="entry name" value="FYVE/PHD zinc finger"/>
    <property type="match status" value="1"/>
</dbReference>
<feature type="compositionally biased region" description="Polar residues" evidence="9">
    <location>
        <begin position="80"/>
        <end position="100"/>
    </location>
</feature>
<feature type="compositionally biased region" description="Polar residues" evidence="9">
    <location>
        <begin position="1485"/>
        <end position="1504"/>
    </location>
</feature>
<feature type="compositionally biased region" description="Basic residues" evidence="9">
    <location>
        <begin position="1564"/>
        <end position="1577"/>
    </location>
</feature>
<feature type="compositionally biased region" description="Basic and acidic residues" evidence="9">
    <location>
        <begin position="803"/>
        <end position="813"/>
    </location>
</feature>
<feature type="compositionally biased region" description="Pro residues" evidence="9">
    <location>
        <begin position="334"/>
        <end position="345"/>
    </location>
</feature>
<dbReference type="CDD" id="cd15552">
    <property type="entry name" value="PHD_PHF3_like"/>
    <property type="match status" value="1"/>
</dbReference>
<feature type="region of interest" description="Disordered" evidence="9">
    <location>
        <begin position="1186"/>
        <end position="1335"/>
    </location>
</feature>
<keyword evidence="6" id="KW-0804">Transcription</keyword>
<dbReference type="InterPro" id="IPR006576">
    <property type="entry name" value="BRK_domain"/>
</dbReference>
<feature type="compositionally biased region" description="Low complexity" evidence="9">
    <location>
        <begin position="324"/>
        <end position="333"/>
    </location>
</feature>
<dbReference type="InterPro" id="IPR036575">
    <property type="entry name" value="TFIIS_cen_dom_sf"/>
</dbReference>
<feature type="compositionally biased region" description="Polar residues" evidence="9">
    <location>
        <begin position="502"/>
        <end position="511"/>
    </location>
</feature>
<feature type="compositionally biased region" description="Low complexity" evidence="9">
    <location>
        <begin position="388"/>
        <end position="401"/>
    </location>
</feature>
<dbReference type="InterPro" id="IPR019787">
    <property type="entry name" value="Znf_PHD-finger"/>
</dbReference>
<feature type="compositionally biased region" description="Polar residues" evidence="9">
    <location>
        <begin position="402"/>
        <end position="411"/>
    </location>
</feature>
<dbReference type="InterPro" id="IPR003618">
    <property type="entry name" value="TFIIS_cen_dom"/>
</dbReference>
<dbReference type="InterPro" id="IPR037869">
    <property type="entry name" value="Spp1/CFP1"/>
</dbReference>
<dbReference type="Pfam" id="PF00628">
    <property type="entry name" value="PHD"/>
    <property type="match status" value="1"/>
</dbReference>
<dbReference type="InterPro" id="IPR001965">
    <property type="entry name" value="Znf_PHD"/>
</dbReference>
<evidence type="ECO:0000256" key="4">
    <source>
        <dbReference type="ARBA" id="ARBA00022833"/>
    </source>
</evidence>
<dbReference type="PROSITE" id="PS01359">
    <property type="entry name" value="ZF_PHD_1"/>
    <property type="match status" value="1"/>
</dbReference>
<feature type="compositionally biased region" description="Basic and acidic residues" evidence="9">
    <location>
        <begin position="1244"/>
        <end position="1256"/>
    </location>
</feature>
<feature type="region of interest" description="Disordered" evidence="9">
    <location>
        <begin position="365"/>
        <end position="411"/>
    </location>
</feature>
<feature type="compositionally biased region" description="Basic residues" evidence="9">
    <location>
        <begin position="1543"/>
        <end position="1552"/>
    </location>
</feature>
<evidence type="ECO:0000256" key="2">
    <source>
        <dbReference type="ARBA" id="ARBA00022723"/>
    </source>
</evidence>
<feature type="region of interest" description="Disordered" evidence="9">
    <location>
        <begin position="467"/>
        <end position="511"/>
    </location>
</feature>
<feature type="region of interest" description="Disordered" evidence="9">
    <location>
        <begin position="907"/>
        <end position="954"/>
    </location>
</feature>
<feature type="compositionally biased region" description="Basic and acidic residues" evidence="9">
    <location>
        <begin position="1505"/>
        <end position="1519"/>
    </location>
</feature>
<dbReference type="InterPro" id="IPR011011">
    <property type="entry name" value="Znf_FYVE_PHD"/>
</dbReference>
<dbReference type="SUPFAM" id="SSF160481">
    <property type="entry name" value="BRK domain-like"/>
    <property type="match status" value="1"/>
</dbReference>
<keyword evidence="7" id="KW-0539">Nucleus</keyword>
<dbReference type="SMART" id="SM00510">
    <property type="entry name" value="TFS2M"/>
    <property type="match status" value="1"/>
</dbReference>
<feature type="compositionally biased region" description="Basic and acidic residues" evidence="9">
    <location>
        <begin position="1266"/>
        <end position="1297"/>
    </location>
</feature>
<dbReference type="Gene3D" id="3.40.5.120">
    <property type="match status" value="1"/>
</dbReference>
<evidence type="ECO:0000256" key="8">
    <source>
        <dbReference type="PROSITE-ProRule" id="PRU00146"/>
    </source>
</evidence>
<dbReference type="SUPFAM" id="SSF46942">
    <property type="entry name" value="Elongation factor TFIIS domain 2"/>
    <property type="match status" value="1"/>
</dbReference>
<dbReference type="Pfam" id="PF07533">
    <property type="entry name" value="BRK"/>
    <property type="match status" value="1"/>
</dbReference>
<reference evidence="12" key="1">
    <citation type="submission" date="2021-05" db="EMBL/GenBank/DDBJ databases">
        <authorList>
            <person name="Alioto T."/>
            <person name="Alioto T."/>
            <person name="Gomez Garrido J."/>
        </authorList>
    </citation>
    <scope>NUCLEOTIDE SEQUENCE</scope>
</reference>
<feature type="region of interest" description="Disordered" evidence="9">
    <location>
        <begin position="565"/>
        <end position="588"/>
    </location>
</feature>
<evidence type="ECO:0000256" key="3">
    <source>
        <dbReference type="ARBA" id="ARBA00022771"/>
    </source>
</evidence>
<dbReference type="GO" id="GO:0006351">
    <property type="term" value="P:DNA-templated transcription"/>
    <property type="evidence" value="ECO:0007669"/>
    <property type="project" value="InterPro"/>
</dbReference>
<feature type="region of interest" description="Disordered" evidence="9">
    <location>
        <begin position="771"/>
        <end position="839"/>
    </location>
</feature>
<accession>A0A8D8W663</accession>
<feature type="region of interest" description="Disordered" evidence="9">
    <location>
        <begin position="63"/>
        <end position="100"/>
    </location>
</feature>
<name>A0A8D8W663_9HEMI</name>
<dbReference type="PANTHER" id="PTHR46174:SF1">
    <property type="entry name" value="CXXC-TYPE ZINC FINGER PROTEIN 1"/>
    <property type="match status" value="1"/>
</dbReference>
<feature type="domain" description="PHD-type" evidence="10">
    <location>
        <begin position="844"/>
        <end position="898"/>
    </location>
</feature>